<dbReference type="AlphaFoldDB" id="A0A172ZDJ1"/>
<proteinExistence type="predicted"/>
<name>A0A172ZDJ1_9BACL</name>
<protein>
    <submittedName>
        <fullName evidence="1">Uncharacterized protein</fullName>
    </submittedName>
</protein>
<reference evidence="1 2" key="2">
    <citation type="journal article" date="2016" name="Int. J. Syst. Evol. Microbiol.">
        <title>Paenibacillus bovis sp. nov., isolated from raw yak (Bos grunniens) milk.</title>
        <authorList>
            <person name="Gao C."/>
            <person name="Han J."/>
            <person name="Liu Z."/>
            <person name="Xu X."/>
            <person name="Hang F."/>
            <person name="Wu Z."/>
        </authorList>
    </citation>
    <scope>NUCLEOTIDE SEQUENCE [LARGE SCALE GENOMIC DNA]</scope>
    <source>
        <strain evidence="1 2">BD3526</strain>
    </source>
</reference>
<dbReference type="Proteomes" id="UP000078148">
    <property type="component" value="Chromosome"/>
</dbReference>
<dbReference type="EMBL" id="CP013023">
    <property type="protein sequence ID" value="ANF95715.1"/>
    <property type="molecule type" value="Genomic_DNA"/>
</dbReference>
<dbReference type="KEGG" id="pbv:AR543_06675"/>
<keyword evidence="2" id="KW-1185">Reference proteome</keyword>
<dbReference type="STRING" id="1616788.AR543_06675"/>
<accession>A0A172ZDJ1</accession>
<gene>
    <name evidence="1" type="ORF">AR543_06675</name>
</gene>
<evidence type="ECO:0000313" key="2">
    <source>
        <dbReference type="Proteomes" id="UP000078148"/>
    </source>
</evidence>
<dbReference type="OrthoDB" id="2610621at2"/>
<organism evidence="1 2">
    <name type="scientific">Paenibacillus bovis</name>
    <dbReference type="NCBI Taxonomy" id="1616788"/>
    <lineage>
        <taxon>Bacteria</taxon>
        <taxon>Bacillati</taxon>
        <taxon>Bacillota</taxon>
        <taxon>Bacilli</taxon>
        <taxon>Bacillales</taxon>
        <taxon>Paenibacillaceae</taxon>
        <taxon>Paenibacillus</taxon>
    </lineage>
</organism>
<dbReference type="RefSeq" id="WP_060532902.1">
    <property type="nucleotide sequence ID" value="NZ_CP013023.1"/>
</dbReference>
<sequence>MNYTLFLGSTDISDLLIYLSKFLQTAGKRVLLVDASAEGFIRYNTPILHTGTGVSEYDQFDIAYQFTDFQSMQEQLEKMQEYDHTLVLCSTPDFIGEKDWDRFDQRFIAISSERRSLEKTAELLEAILRQREEHLPRIGFTRLFVQQVDNGLAEDYLEQLLIHLPIRFEDPSFAVPFDEMDYMQKIMNQNSSSISIKRISREFRTVIQEIAGSVSQLNHSELKVYAKKLSRRNQPVWGM</sequence>
<evidence type="ECO:0000313" key="1">
    <source>
        <dbReference type="EMBL" id="ANF95715.1"/>
    </source>
</evidence>
<reference evidence="2" key="1">
    <citation type="submission" date="2015-10" db="EMBL/GenBank/DDBJ databases">
        <title>Genome of Paenibacillus bovis sp. nov.</title>
        <authorList>
            <person name="Wu Z."/>
            <person name="Gao C."/>
            <person name="Liu Z."/>
            <person name="Zheng H."/>
        </authorList>
    </citation>
    <scope>NUCLEOTIDE SEQUENCE [LARGE SCALE GENOMIC DNA]</scope>
    <source>
        <strain evidence="2">BD3526</strain>
    </source>
</reference>